<comment type="subunit">
    <text evidence="10">Interacts with (GTP-bound) Ran. Interacts with (phosphorylated) SFRS1 and SFRS2; leading to their nuclear import. Interacts with NUP62. Interacts with RBM4. Interacts with CPSF6, promoting its nuclear import.</text>
</comment>
<dbReference type="Proteomes" id="UP001151699">
    <property type="component" value="Chromosome A"/>
</dbReference>
<keyword evidence="3" id="KW-0813">Transport</keyword>
<dbReference type="SUPFAM" id="SSF48371">
    <property type="entry name" value="ARM repeat"/>
    <property type="match status" value="1"/>
</dbReference>
<dbReference type="InterPro" id="IPR016024">
    <property type="entry name" value="ARM-type_fold"/>
</dbReference>
<evidence type="ECO:0000256" key="9">
    <source>
        <dbReference type="ARBA" id="ARBA00060097"/>
    </source>
</evidence>
<evidence type="ECO:0000256" key="10">
    <source>
        <dbReference type="ARBA" id="ARBA00063116"/>
    </source>
</evidence>
<dbReference type="Gene3D" id="1.25.10.10">
    <property type="entry name" value="Leucine-rich Repeat Variant"/>
    <property type="match status" value="1"/>
</dbReference>
<comment type="subcellular location">
    <subcellularLocation>
        <location evidence="2">Cytoplasm</location>
    </subcellularLocation>
    <subcellularLocation>
        <location evidence="1">Nucleus envelope</location>
    </subcellularLocation>
</comment>
<organism evidence="13 14">
    <name type="scientific">Pseudolycoriella hygida</name>
    <dbReference type="NCBI Taxonomy" id="35572"/>
    <lineage>
        <taxon>Eukaryota</taxon>
        <taxon>Metazoa</taxon>
        <taxon>Ecdysozoa</taxon>
        <taxon>Arthropoda</taxon>
        <taxon>Hexapoda</taxon>
        <taxon>Insecta</taxon>
        <taxon>Pterygota</taxon>
        <taxon>Neoptera</taxon>
        <taxon>Endopterygota</taxon>
        <taxon>Diptera</taxon>
        <taxon>Nematocera</taxon>
        <taxon>Sciaroidea</taxon>
        <taxon>Sciaridae</taxon>
        <taxon>Pseudolycoriella</taxon>
    </lineage>
</organism>
<dbReference type="GO" id="GO:0031267">
    <property type="term" value="F:small GTPase binding"/>
    <property type="evidence" value="ECO:0007669"/>
    <property type="project" value="InterPro"/>
</dbReference>
<evidence type="ECO:0000256" key="6">
    <source>
        <dbReference type="ARBA" id="ARBA00022927"/>
    </source>
</evidence>
<comment type="function">
    <text evidence="9">Importin, which transports target proteins into the nucleus. Specifically mediates the nuclear import of splicing factor serine/arginine (SR) proteins, such as RBM4, SFRS1 and SFRS2, by recognizing phosphorylated SR domains. Also mediates the nuclear import of serine/arginine (SR) protein CPSF6, independently of CPSF6 phosphorylation. The nuclear import process is regulated by the small GTPase Ran that partitions between cytoplasm and nucleus in the predominantly GDP- and GTP-bound form, respectively. Importin associates with target cargo proteins in the cytoplasm, and the competitive binding of GTP-bound Ran induces the release of cargos in the nucleus.</text>
</comment>
<dbReference type="InterPro" id="IPR051345">
    <property type="entry name" value="Importin_beta-like_NTR"/>
</dbReference>
<keyword evidence="4" id="KW-0963">Cytoplasm</keyword>
<keyword evidence="7" id="KW-0007">Acetylation</keyword>
<dbReference type="PANTHER" id="PTHR12363">
    <property type="entry name" value="TRANSPORTIN 3 AND IMPORTIN 13"/>
    <property type="match status" value="1"/>
</dbReference>
<evidence type="ECO:0000256" key="7">
    <source>
        <dbReference type="ARBA" id="ARBA00022990"/>
    </source>
</evidence>
<keyword evidence="8" id="KW-0539">Nucleus</keyword>
<dbReference type="Pfam" id="PF03810">
    <property type="entry name" value="IBN_N"/>
    <property type="match status" value="1"/>
</dbReference>
<keyword evidence="5" id="KW-0597">Phosphoprotein</keyword>
<dbReference type="EMBL" id="WJQU01000001">
    <property type="protein sequence ID" value="KAJ6646140.1"/>
    <property type="molecule type" value="Genomic_DNA"/>
</dbReference>
<dbReference type="InterPro" id="IPR057941">
    <property type="entry name" value="TPR_TNPO3_IPO13_2nd"/>
</dbReference>
<comment type="caution">
    <text evidence="13">The sequence shown here is derived from an EMBL/GenBank/DDBJ whole genome shotgun (WGS) entry which is preliminary data.</text>
</comment>
<evidence type="ECO:0000256" key="4">
    <source>
        <dbReference type="ARBA" id="ARBA00022490"/>
    </source>
</evidence>
<evidence type="ECO:0000256" key="3">
    <source>
        <dbReference type="ARBA" id="ARBA00022448"/>
    </source>
</evidence>
<dbReference type="GO" id="GO:0005737">
    <property type="term" value="C:cytoplasm"/>
    <property type="evidence" value="ECO:0007669"/>
    <property type="project" value="UniProtKB-SubCell"/>
</dbReference>
<dbReference type="GO" id="GO:0006606">
    <property type="term" value="P:protein import into nucleus"/>
    <property type="evidence" value="ECO:0007669"/>
    <property type="project" value="TreeGrafter"/>
</dbReference>
<dbReference type="Pfam" id="PF08389">
    <property type="entry name" value="Xpo1"/>
    <property type="match status" value="1"/>
</dbReference>
<evidence type="ECO:0000256" key="8">
    <source>
        <dbReference type="ARBA" id="ARBA00023242"/>
    </source>
</evidence>
<evidence type="ECO:0000256" key="2">
    <source>
        <dbReference type="ARBA" id="ARBA00004496"/>
    </source>
</evidence>
<evidence type="ECO:0000256" key="1">
    <source>
        <dbReference type="ARBA" id="ARBA00004259"/>
    </source>
</evidence>
<reference evidence="13" key="1">
    <citation type="submission" date="2022-07" db="EMBL/GenBank/DDBJ databases">
        <authorList>
            <person name="Trinca V."/>
            <person name="Uliana J.V.C."/>
            <person name="Torres T.T."/>
            <person name="Ward R.J."/>
            <person name="Monesi N."/>
        </authorList>
    </citation>
    <scope>NUCLEOTIDE SEQUENCE</scope>
    <source>
        <strain evidence="13">HSMRA1968</strain>
        <tissue evidence="13">Whole embryos</tissue>
    </source>
</reference>
<dbReference type="SMART" id="SM00913">
    <property type="entry name" value="IBN_N"/>
    <property type="match status" value="1"/>
</dbReference>
<protein>
    <recommendedName>
        <fullName evidence="11">Transportin-3</fullName>
    </recommendedName>
</protein>
<dbReference type="InterPro" id="IPR058537">
    <property type="entry name" value="TPR_TNPO3_IPO13_4th"/>
</dbReference>
<keyword evidence="6" id="KW-0653">Protein transport</keyword>
<evidence type="ECO:0000313" key="14">
    <source>
        <dbReference type="Proteomes" id="UP001151699"/>
    </source>
</evidence>
<evidence type="ECO:0000256" key="5">
    <source>
        <dbReference type="ARBA" id="ARBA00022553"/>
    </source>
</evidence>
<dbReference type="InterPro" id="IPR011989">
    <property type="entry name" value="ARM-like"/>
</dbReference>
<dbReference type="Pfam" id="PF24138">
    <property type="entry name" value="TPR_TNPO3_IPO13_2nd"/>
    <property type="match status" value="1"/>
</dbReference>
<dbReference type="Pfam" id="PF24139">
    <property type="entry name" value="TPR_TNPO3_IPO13_4th"/>
    <property type="match status" value="1"/>
</dbReference>
<dbReference type="OrthoDB" id="435593at2759"/>
<dbReference type="InterPro" id="IPR057942">
    <property type="entry name" value="TPR_TNPO3_IPO13_3rd"/>
</dbReference>
<dbReference type="Pfam" id="PF24140">
    <property type="entry name" value="TPR_TNPO3_IPO13_3rd"/>
    <property type="match status" value="1"/>
</dbReference>
<name>A0A9Q0N9C8_9DIPT</name>
<gene>
    <name evidence="13" type="primary">TNPO3</name>
    <name evidence="13" type="ORF">Bhyg_01350</name>
</gene>
<dbReference type="GO" id="GO:0005635">
    <property type="term" value="C:nuclear envelope"/>
    <property type="evidence" value="ECO:0007669"/>
    <property type="project" value="UniProtKB-SubCell"/>
</dbReference>
<accession>A0A9Q0N9C8</accession>
<dbReference type="PANTHER" id="PTHR12363:SF42">
    <property type="entry name" value="TRANSPORTIN-3"/>
    <property type="match status" value="1"/>
</dbReference>
<evidence type="ECO:0000313" key="13">
    <source>
        <dbReference type="EMBL" id="KAJ6646140.1"/>
    </source>
</evidence>
<evidence type="ECO:0000256" key="11">
    <source>
        <dbReference type="ARBA" id="ARBA00067328"/>
    </source>
</evidence>
<feature type="domain" description="Importin N-terminal" evidence="12">
    <location>
        <begin position="29"/>
        <end position="95"/>
    </location>
</feature>
<sequence>MEAPPTTDTVYQSVYALYNNPDTTEKERASKWLDLLQKSVYSWNIADEMLQQKRDLQSCYFAAQTMRNKIQTSFHELPEYSHDSLRDSLMNHVCQITADTELVIVTQLCLALADLALLMSSWKNPVYELIEKLSVNDNSVYPLVIILTLIPEEMNSRYLRLGANRREDITRQLESNSKVVTEFLTVCLQNCDNMMLMVLNIIKCFTAWIAVHAIAITDLMNNVVIGKSFNLLSNNDTEIKLHDAAADCLCTLLQCLEGNNNGQGLDGNIFNSVLQLENAYHLSVAHEDIDKAINYCRIFTIMSETFLDKIVGCSNEHMAHFSIKSLDLVLNCVGHYDYEVMEITFHLWYRLSEEIYQKNNDQLTVHFQPYIERLISAMYRHSQMDADHEGLVDDSDTFSDFRRKVSDLIKDVVFIVGSCTCFKQMFLTLQEPNATWEKCEAALFIMENVAKNILPDENDVVPKVVEAILNLPENTHIAVRYTSITLLGELCEWIENHPDTLQAVLNFLLYSLQQKNGLAAAAATALTSICSKCRDHMVCHLSGLVQIVASLDSFEITNEAAIGVLKGISTIVSRLPHDQVTLTLQQICSYQMVPLRALLGADVKVERNKRSDPSFWVDRLTAILRHTDVDVRPSEVHPCLPVINDAWPILSNILDKYQSDSGIMERTSRSIRYIIRCIGKEGSPLLEPLVKQIVDLYGVHKHSCFLYLGSILVDEFCNVNDQCTQGLLNMLQAFIQPTFNILQTENGLKNHPDTVDDFFRLCSRFTQRCAIPFLQSAIVSPVIQCALLACTLDHRDANLSVMKFFYNLLNVGRIDSNEVKRNLVLQLLHANGEALVTNLLHSSVFCLHSYMLSDVADVLLEVKAIDEEQTSAYLRNAIETLPKKNSGGCVTATQSQMDSFHATVMKSDTSKALTHVLKDFTLLYR</sequence>
<dbReference type="FunFam" id="1.25.10.10:FF:000079">
    <property type="entry name" value="transportin-3 isoform X1"/>
    <property type="match status" value="1"/>
</dbReference>
<proteinExistence type="predicted"/>
<evidence type="ECO:0000259" key="12">
    <source>
        <dbReference type="SMART" id="SM00913"/>
    </source>
</evidence>
<keyword evidence="14" id="KW-1185">Reference proteome</keyword>
<dbReference type="AlphaFoldDB" id="A0A9Q0N9C8"/>
<dbReference type="InterPro" id="IPR001494">
    <property type="entry name" value="Importin-beta_N"/>
</dbReference>
<dbReference type="InterPro" id="IPR013598">
    <property type="entry name" value="Exportin-1/Importin-b-like"/>
</dbReference>